<dbReference type="Gene3D" id="1.10.1220.10">
    <property type="entry name" value="Met repressor-like"/>
    <property type="match status" value="1"/>
</dbReference>
<proteinExistence type="predicted"/>
<evidence type="ECO:0000313" key="2">
    <source>
        <dbReference type="Proteomes" id="UP001211421"/>
    </source>
</evidence>
<dbReference type="GO" id="GO:0006355">
    <property type="term" value="P:regulation of DNA-templated transcription"/>
    <property type="evidence" value="ECO:0007669"/>
    <property type="project" value="InterPro"/>
</dbReference>
<dbReference type="InterPro" id="IPR010985">
    <property type="entry name" value="Ribbon_hlx_hlx"/>
</dbReference>
<reference evidence="1" key="1">
    <citation type="submission" date="2023-01" db="EMBL/GenBank/DDBJ databases">
        <title>Human gut microbiome strain richness.</title>
        <authorList>
            <person name="Chen-Liaw A."/>
        </authorList>
    </citation>
    <scope>NUCLEOTIDE SEQUENCE</scope>
    <source>
        <strain evidence="1">D59st1_B8_D59t2_181005</strain>
    </source>
</reference>
<dbReference type="InterPro" id="IPR013321">
    <property type="entry name" value="Arc_rbn_hlx_hlx"/>
</dbReference>
<organism evidence="1 2">
    <name type="scientific">Ruminococcus bicirculans</name>
    <name type="common">ex Wegman et al. 2014</name>
    <dbReference type="NCBI Taxonomy" id="1160721"/>
    <lineage>
        <taxon>Bacteria</taxon>
        <taxon>Bacillati</taxon>
        <taxon>Bacillota</taxon>
        <taxon>Clostridia</taxon>
        <taxon>Eubacteriales</taxon>
        <taxon>Oscillospiraceae</taxon>
        <taxon>Ruminococcus</taxon>
    </lineage>
</organism>
<dbReference type="RefSeq" id="WP_195552319.1">
    <property type="nucleotide sequence ID" value="NZ_JADMNX010000020.1"/>
</dbReference>
<name>A0AAW6E099_9FIRM</name>
<dbReference type="EMBL" id="JAQMLS010000020">
    <property type="protein sequence ID" value="MDB8743349.1"/>
    <property type="molecule type" value="Genomic_DNA"/>
</dbReference>
<sequence length="61" mass="7119">MAYTQSQNKATQKYQAKAYDRLAIRVKKGQAEKIKTYAENKGMSLNSYVNELIRKDMEQED</sequence>
<dbReference type="AlphaFoldDB" id="A0AAW6E099"/>
<dbReference type="SUPFAM" id="SSF47598">
    <property type="entry name" value="Ribbon-helix-helix"/>
    <property type="match status" value="1"/>
</dbReference>
<gene>
    <name evidence="1" type="ORF">PNV70_14910</name>
</gene>
<evidence type="ECO:0000313" key="1">
    <source>
        <dbReference type="EMBL" id="MDB8743349.1"/>
    </source>
</evidence>
<accession>A0AAW6E099</accession>
<protein>
    <submittedName>
        <fullName evidence="1">Antitoxin</fullName>
    </submittedName>
</protein>
<dbReference type="Proteomes" id="UP001211421">
    <property type="component" value="Unassembled WGS sequence"/>
</dbReference>
<comment type="caution">
    <text evidence="1">The sequence shown here is derived from an EMBL/GenBank/DDBJ whole genome shotgun (WGS) entry which is preliminary data.</text>
</comment>